<dbReference type="SMART" id="SM00126">
    <property type="entry name" value="IL6"/>
    <property type="match status" value="1"/>
</dbReference>
<accession>A0AAW0PI12</accession>
<name>A0AAW0PI12_9GOBI</name>
<organism evidence="2 3">
    <name type="scientific">Mugilogobius chulae</name>
    <name type="common">yellowstripe goby</name>
    <dbReference type="NCBI Taxonomy" id="88201"/>
    <lineage>
        <taxon>Eukaryota</taxon>
        <taxon>Metazoa</taxon>
        <taxon>Chordata</taxon>
        <taxon>Craniata</taxon>
        <taxon>Vertebrata</taxon>
        <taxon>Euteleostomi</taxon>
        <taxon>Actinopterygii</taxon>
        <taxon>Neopterygii</taxon>
        <taxon>Teleostei</taxon>
        <taxon>Neoteleostei</taxon>
        <taxon>Acanthomorphata</taxon>
        <taxon>Gobiaria</taxon>
        <taxon>Gobiiformes</taxon>
        <taxon>Gobioidei</taxon>
        <taxon>Gobiidae</taxon>
        <taxon>Gobionellinae</taxon>
        <taxon>Mugilogobius</taxon>
    </lineage>
</organism>
<dbReference type="GO" id="GO:0045639">
    <property type="term" value="P:positive regulation of myeloid cell differentiation"/>
    <property type="evidence" value="ECO:0007669"/>
    <property type="project" value="InterPro"/>
</dbReference>
<dbReference type="AlphaFoldDB" id="A0AAW0PI12"/>
<dbReference type="SUPFAM" id="SSF47266">
    <property type="entry name" value="4-helical cytokines"/>
    <property type="match status" value="1"/>
</dbReference>
<dbReference type="PANTHER" id="PTHR10511:SF2">
    <property type="entry name" value="GRANULOCYTE COLONY-STIMULATING FACTOR"/>
    <property type="match status" value="1"/>
</dbReference>
<evidence type="ECO:0000313" key="2">
    <source>
        <dbReference type="EMBL" id="KAK7919772.1"/>
    </source>
</evidence>
<dbReference type="Proteomes" id="UP001460270">
    <property type="component" value="Unassembled WGS sequence"/>
</dbReference>
<reference evidence="3" key="1">
    <citation type="submission" date="2024-04" db="EMBL/GenBank/DDBJ databases">
        <title>Salinicola lusitanus LLJ914,a marine bacterium isolated from the Okinawa Trough.</title>
        <authorList>
            <person name="Li J."/>
        </authorList>
    </citation>
    <scope>NUCLEOTIDE SEQUENCE [LARGE SCALE GENOMIC DNA]</scope>
</reference>
<dbReference type="InterPro" id="IPR040117">
    <property type="entry name" value="GCSF/MGF"/>
</dbReference>
<dbReference type="InterPro" id="IPR030474">
    <property type="entry name" value="IL-6/GCSF/MGF"/>
</dbReference>
<evidence type="ECO:0000256" key="1">
    <source>
        <dbReference type="ARBA" id="ARBA00007432"/>
    </source>
</evidence>
<dbReference type="EMBL" id="JBBPFD010000007">
    <property type="protein sequence ID" value="KAK7919772.1"/>
    <property type="molecule type" value="Genomic_DNA"/>
</dbReference>
<keyword evidence="3" id="KW-1185">Reference proteome</keyword>
<dbReference type="InterPro" id="IPR009079">
    <property type="entry name" value="4_helix_cytokine-like_core"/>
</dbReference>
<gene>
    <name evidence="2" type="ORF">WMY93_011056</name>
</gene>
<evidence type="ECO:0000313" key="3">
    <source>
        <dbReference type="Proteomes" id="UP001460270"/>
    </source>
</evidence>
<dbReference type="Gene3D" id="1.20.1250.10">
    <property type="match status" value="1"/>
</dbReference>
<dbReference type="GO" id="GO:0005125">
    <property type="term" value="F:cytokine activity"/>
    <property type="evidence" value="ECO:0007669"/>
    <property type="project" value="InterPro"/>
</dbReference>
<protein>
    <submittedName>
        <fullName evidence="2">Uncharacterized protein</fullName>
    </submittedName>
</protein>
<dbReference type="GO" id="GO:0005576">
    <property type="term" value="C:extracellular region"/>
    <property type="evidence" value="ECO:0007669"/>
    <property type="project" value="InterPro"/>
</dbReference>
<comment type="caution">
    <text evidence="2">The sequence shown here is derived from an EMBL/GenBank/DDBJ whole genome shotgun (WGS) entry which is preliminary data.</text>
</comment>
<proteinExistence type="inferred from homology"/>
<dbReference type="PANTHER" id="PTHR10511">
    <property type="entry name" value="GRANULOCYTE COLONY-STIMULATING FACTOR"/>
    <property type="match status" value="1"/>
</dbReference>
<dbReference type="GO" id="GO:0006955">
    <property type="term" value="P:immune response"/>
    <property type="evidence" value="ECO:0007669"/>
    <property type="project" value="InterPro"/>
</dbReference>
<comment type="similarity">
    <text evidence="1">Belongs to the IL-6 superfamily.</text>
</comment>
<sequence>MATMTHGAPLYGVTALVDQEQFQDLVQRSHSLIDKILLSIPDVHTSSIHLKMWQLKSSENTNMMIMASTLGIPQAPVLRVVSENCTLETSLSQMSEGLQLYQELLNAVLPNLNNNEKMTELSIDIRDLGMHVNMMLKLIQNGTLPTPVHKPVALRLSTDYDIQVAAHLILDQLEAFGQDVKRCLRSMESSDEEELNS</sequence>